<feature type="binding site" evidence="11">
    <location>
        <position position="1035"/>
    </location>
    <ligand>
        <name>substrate</name>
    </ligand>
</feature>
<reference evidence="14 15" key="1">
    <citation type="journal article" date="2011" name="J. Bacteriol.">
        <title>Complete genome sequence of the polycyclic aromatic hydrocarbon-degrading bacterium Alteromonas sp. strain SN2.</title>
        <authorList>
            <person name="Jin H.M."/>
            <person name="Jeong H."/>
            <person name="Moon E.J."/>
            <person name="Math R.K."/>
            <person name="Lee K."/>
            <person name="Kim H.J."/>
            <person name="Jeon C.O."/>
            <person name="Oh T.K."/>
            <person name="Kim J.F."/>
        </authorList>
    </citation>
    <scope>NUCLEOTIDE SEQUENCE [LARGE SCALE GENOMIC DNA]</scope>
    <source>
        <strain evidence="15">JCM 17741 / KACC 18427 / KCTC 11700BP / SN2</strain>
    </source>
</reference>
<evidence type="ECO:0000256" key="4">
    <source>
        <dbReference type="ARBA" id="ARBA00013303"/>
    </source>
</evidence>
<dbReference type="PRINTS" id="PR00132">
    <property type="entry name" value="GLHYDRLASE2"/>
</dbReference>
<dbReference type="SUPFAM" id="SSF49785">
    <property type="entry name" value="Galactose-binding domain-like"/>
    <property type="match status" value="1"/>
</dbReference>
<evidence type="ECO:0000256" key="11">
    <source>
        <dbReference type="HAMAP-Rule" id="MF_01687"/>
    </source>
</evidence>
<feature type="binding site" evidence="11">
    <location>
        <begin position="538"/>
        <end position="541"/>
    </location>
    <ligand>
        <name>substrate</name>
    </ligand>
</feature>
<dbReference type="Pfam" id="PF00703">
    <property type="entry name" value="Glyco_hydro_2"/>
    <property type="match status" value="1"/>
</dbReference>
<dbReference type="Pfam" id="PF16353">
    <property type="entry name" value="LacZ_4"/>
    <property type="match status" value="1"/>
</dbReference>
<dbReference type="InterPro" id="IPR008979">
    <property type="entry name" value="Galactose-bd-like_sf"/>
</dbReference>
<dbReference type="FunFam" id="3.20.20.80:FF:000018">
    <property type="entry name" value="Beta-galactosidase"/>
    <property type="match status" value="1"/>
</dbReference>
<evidence type="ECO:0000256" key="8">
    <source>
        <dbReference type="ARBA" id="ARBA00023053"/>
    </source>
</evidence>
<dbReference type="HAMAP" id="MF_01687">
    <property type="entry name" value="Beta_gal"/>
    <property type="match status" value="1"/>
</dbReference>
<dbReference type="NCBIfam" id="NF007074">
    <property type="entry name" value="PRK09525.1"/>
    <property type="match status" value="1"/>
</dbReference>
<dbReference type="InterPro" id="IPR014718">
    <property type="entry name" value="GH-type_carb-bd"/>
</dbReference>
<feature type="binding site" evidence="11">
    <location>
        <position position="419"/>
    </location>
    <ligand>
        <name>Mg(2+)</name>
        <dbReference type="ChEBI" id="CHEBI:18420"/>
        <label>1</label>
    </ligand>
</feature>
<proteinExistence type="inferred from homology"/>
<keyword evidence="9 11" id="KW-0326">Glycosidase</keyword>
<dbReference type="EMBL" id="CP002339">
    <property type="protein sequence ID" value="AEF04924.1"/>
    <property type="molecule type" value="Genomic_DNA"/>
</dbReference>
<dbReference type="InterPro" id="IPR013783">
    <property type="entry name" value="Ig-like_fold"/>
</dbReference>
<evidence type="ECO:0000313" key="15">
    <source>
        <dbReference type="Proteomes" id="UP000000683"/>
    </source>
</evidence>
<dbReference type="GO" id="GO:0005990">
    <property type="term" value="P:lactose catabolic process"/>
    <property type="evidence" value="ECO:0007669"/>
    <property type="project" value="TreeGrafter"/>
</dbReference>
<feature type="binding site" evidence="11">
    <location>
        <position position="203"/>
    </location>
    <ligand>
        <name>substrate</name>
    </ligand>
</feature>
<feature type="site" description="Transition state stabilizer" evidence="11">
    <location>
        <position position="392"/>
    </location>
</feature>
<feature type="active site" description="Nucleophile" evidence="11">
    <location>
        <position position="538"/>
    </location>
</feature>
<comment type="cofactor">
    <cofactor evidence="11">
        <name>Mg(2+)</name>
        <dbReference type="ChEBI" id="CHEBI:18420"/>
    </cofactor>
    <text evidence="11">Binds 2 magnesium ions per monomer.</text>
</comment>
<dbReference type="InterPro" id="IPR023232">
    <property type="entry name" value="Glyco_hydro_2_AS"/>
</dbReference>
<comment type="similarity">
    <text evidence="2 11">Belongs to the glycosyl hydrolase 2 family.</text>
</comment>
<keyword evidence="7 11" id="KW-0460">Magnesium</keyword>
<dbReference type="InterPro" id="IPR017853">
    <property type="entry name" value="GH"/>
</dbReference>
<evidence type="ECO:0000259" key="13">
    <source>
        <dbReference type="SMART" id="SM01038"/>
    </source>
</evidence>
<feature type="binding site" evidence="11">
    <location>
        <position position="105"/>
    </location>
    <ligand>
        <name>substrate</name>
    </ligand>
</feature>
<dbReference type="PANTHER" id="PTHR46323">
    <property type="entry name" value="BETA-GALACTOSIDASE"/>
    <property type="match status" value="1"/>
</dbReference>
<dbReference type="Proteomes" id="UP000000683">
    <property type="component" value="Chromosome"/>
</dbReference>
<dbReference type="SMART" id="SM01038">
    <property type="entry name" value="Bgal_small_N"/>
    <property type="match status" value="1"/>
</dbReference>
<dbReference type="InterPro" id="IPR050347">
    <property type="entry name" value="Bact_Beta-galactosidase"/>
</dbReference>
<feature type="binding site" evidence="11">
    <location>
        <position position="598"/>
    </location>
    <ligand>
        <name>Mg(2+)</name>
        <dbReference type="ChEBI" id="CHEBI:18420"/>
        <label>2</label>
    </ligand>
</feature>
<feature type="binding site" evidence="11">
    <location>
        <position position="203"/>
    </location>
    <ligand>
        <name>Na(+)</name>
        <dbReference type="ChEBI" id="CHEBI:29101"/>
    </ligand>
</feature>
<evidence type="ECO:0000256" key="5">
    <source>
        <dbReference type="ARBA" id="ARBA00022723"/>
    </source>
</evidence>
<dbReference type="InterPro" id="IPR023230">
    <property type="entry name" value="Glyco_hydro_2_CS"/>
</dbReference>
<comment type="cofactor">
    <cofactor evidence="11">
        <name>Na(+)</name>
        <dbReference type="ChEBI" id="CHEBI:29101"/>
    </cofactor>
    <text evidence="11">Binds 1 sodium ion per monomer.</text>
</comment>
<dbReference type="InterPro" id="IPR006102">
    <property type="entry name" value="Ig-like_GH2"/>
</dbReference>
<sequence length="1060" mass="118495">MANVAQVVAQKDWQNPVVFQRNRVNGHSPLNGFLTQEDAKHNANAQKQSLNGEWDFRLYPQPEAVTEDLLSEVLSDALPEAANWQSITVPSNWQMQGFDKPIYCNVKYPFPVNPPEVPSDNPTGCYRKTFTVSEEAVQLRNHIVFEGVNSAFHLWCNGEYVGYSQDSRLPAEFNLTPFLKVGENRLAVMVIRWSDGSYLEDQDMWWLSGIFRDVVLVTKPQHHIQDVFATPKLDACYRDGSLEVRTAINAPASYTVGIQLFDGETAVTEQAVSGTNNRRIDEKGGWDDVIFQSLAVTEPNKWTAETPYLYRLVVTLFNDAGDVVVAEGYNIGFRQVDMLDGQLCVNGKPILIRGVNRHEHHESKGHAVNEADMIEDIKLLKQNNFNAVRTAHYPNHPRWYELCDEYGLYLVDEANIETHGMFPMGRLSRDALWAGAYLARYTQMVERDKNHASIIIWSLGNECGHGPNQDAMYGWSKAFDPSRPVQYEGGGANTTATDIIAPMYARVDTDVLDDAVPKWAIKKWLSLPGETRPVILCEYAHAMGNSLGSFADYWQAFKDYPRLQGGFIWDWVDQGLVKHTDSGEAYWAYGGDFGDADNDRQFCINGLLFPDRTPHPALFEAKYCQQHLAFTLKSLQNEQAGSYQLTIASDYVFRSTDNEALQWQLLENGECVANGSETLSIGPQSSQTLVITPSIEFVPDATYHLNIDVVLRNDCDWANAGHVLDTEQFEIANTAGFSGLTAADFSPLASASTHTGDASNSENKDKAKQKVTVERTETQVNIHAASNHFVLDANTGLLTSWLANGEEQLSAPLEDNFFRAPLDNDIGVSEVDNPDPNAWESRWRRAGIGQWQRSCVDVDIVECAHDVRVTALFNYHYNNALVAATSWCYRVDATGTLALDVQVKLADTLPPMPRIGLQWAVPHSSQTEANIQWKGLGPFENYPDRLAAARFGSYSESIASMHTPYIFPTDNGLRSDCRELSINAVKVAGDFHFAVSPYGQKQLDEAKHTCDLTTADSTHVYVDHAHMGVGGDDSWSPSTHKAFLLEKKAYRYFLSFTACS</sequence>
<dbReference type="GO" id="GO:0000287">
    <property type="term" value="F:magnesium ion binding"/>
    <property type="evidence" value="ECO:0007669"/>
    <property type="project" value="UniProtKB-UniRule"/>
</dbReference>
<protein>
    <recommendedName>
        <fullName evidence="4 11">Beta-galactosidase</fullName>
        <shortName evidence="11">Beta-gal</shortName>
        <ecNumber evidence="3 11">3.2.1.23</ecNumber>
    </recommendedName>
    <alternativeName>
        <fullName evidence="10 11">Lactase</fullName>
    </alternativeName>
</protein>
<dbReference type="InterPro" id="IPR006104">
    <property type="entry name" value="Glyco_hydro_2_N"/>
</dbReference>
<dbReference type="PROSITE" id="PS00719">
    <property type="entry name" value="GLYCOSYL_HYDROL_F2_1"/>
    <property type="match status" value="1"/>
</dbReference>
<dbReference type="Gene3D" id="2.70.98.10">
    <property type="match status" value="1"/>
</dbReference>
<dbReference type="EC" id="3.2.1.23" evidence="3 11"/>
<keyword evidence="5 11" id="KW-0479">Metal-binding</keyword>
<feature type="binding site" evidence="11">
    <location>
        <position position="602"/>
    </location>
    <ligand>
        <name>Na(+)</name>
        <dbReference type="ChEBI" id="CHEBI:29101"/>
    </ligand>
</feature>
<comment type="catalytic activity">
    <reaction evidence="1 11">
        <text>Hydrolysis of terminal non-reducing beta-D-galactose residues in beta-D-galactosides.</text>
        <dbReference type="EC" id="3.2.1.23"/>
    </reaction>
</comment>
<dbReference type="InterPro" id="IPR006103">
    <property type="entry name" value="Glyco_hydro_2_cat"/>
</dbReference>
<comment type="subunit">
    <text evidence="11">Homotetramer.</text>
</comment>
<keyword evidence="6 11" id="KW-0378">Hydrolase</keyword>
<feature type="binding site" evidence="11">
    <location>
        <position position="462"/>
    </location>
    <ligand>
        <name>Mg(2+)</name>
        <dbReference type="ChEBI" id="CHEBI:18420"/>
        <label>1</label>
    </ligand>
</feature>
<dbReference type="Pfam" id="PF02836">
    <property type="entry name" value="Glyco_hydro_2_C"/>
    <property type="match status" value="1"/>
</dbReference>
<feature type="binding site" evidence="11">
    <location>
        <position position="605"/>
    </location>
    <ligand>
        <name>substrate</name>
    </ligand>
</feature>
<dbReference type="Pfam" id="PF02929">
    <property type="entry name" value="Bgal_small_N"/>
    <property type="match status" value="1"/>
</dbReference>
<feature type="binding site" evidence="11">
    <location>
        <position position="417"/>
    </location>
    <ligand>
        <name>Mg(2+)</name>
        <dbReference type="ChEBI" id="CHEBI:18420"/>
        <label>1</label>
    </ligand>
</feature>
<dbReference type="AlphaFoldDB" id="F5Z5J8"/>
<dbReference type="eggNOG" id="COG3250">
    <property type="taxonomic scope" value="Bacteria"/>
</dbReference>
<evidence type="ECO:0000256" key="3">
    <source>
        <dbReference type="ARBA" id="ARBA00012756"/>
    </source>
</evidence>
<dbReference type="HOGENOM" id="CLU_002346_0_2_6"/>
<dbReference type="InterPro" id="IPR006101">
    <property type="entry name" value="Glyco_hydro_2"/>
</dbReference>
<keyword evidence="15" id="KW-1185">Reference proteome</keyword>
<dbReference type="InterPro" id="IPR004199">
    <property type="entry name" value="B-gal_small/dom_5"/>
</dbReference>
<dbReference type="SUPFAM" id="SSF74650">
    <property type="entry name" value="Galactose mutarotase-like"/>
    <property type="match status" value="1"/>
</dbReference>
<feature type="active site" description="Proton donor" evidence="11">
    <location>
        <position position="462"/>
    </location>
</feature>
<evidence type="ECO:0000256" key="10">
    <source>
        <dbReference type="ARBA" id="ARBA00032230"/>
    </source>
</evidence>
<feature type="site" description="Transition state stabilizer" evidence="11">
    <location>
        <position position="358"/>
    </location>
</feature>
<dbReference type="Gene3D" id="2.60.120.260">
    <property type="entry name" value="Galactose-binding domain-like"/>
    <property type="match status" value="1"/>
</dbReference>
<feature type="binding site" evidence="11">
    <location>
        <position position="605"/>
    </location>
    <ligand>
        <name>Na(+)</name>
        <dbReference type="ChEBI" id="CHEBI:29101"/>
    </ligand>
</feature>
<feature type="domain" description="Beta galactosidase small chain/" evidence="13">
    <location>
        <begin position="781"/>
        <end position="1057"/>
    </location>
</feature>
<dbReference type="PROSITE" id="PS00608">
    <property type="entry name" value="GLYCOSYL_HYDROL_F2_2"/>
    <property type="match status" value="1"/>
</dbReference>
<gene>
    <name evidence="11 14" type="primary">lacZ</name>
    <name evidence="14" type="ordered locus">ambt_17095</name>
</gene>
<dbReference type="GO" id="GO:0004565">
    <property type="term" value="F:beta-galactosidase activity"/>
    <property type="evidence" value="ECO:0007669"/>
    <property type="project" value="UniProtKB-EC"/>
</dbReference>
<dbReference type="OrthoDB" id="9758603at2"/>
<evidence type="ECO:0000256" key="7">
    <source>
        <dbReference type="ARBA" id="ARBA00022842"/>
    </source>
</evidence>
<dbReference type="GO" id="GO:0030246">
    <property type="term" value="F:carbohydrate binding"/>
    <property type="evidence" value="ECO:0007669"/>
    <property type="project" value="InterPro"/>
</dbReference>
<keyword evidence="8 11" id="KW-0915">Sodium</keyword>
<evidence type="ECO:0000256" key="2">
    <source>
        <dbReference type="ARBA" id="ARBA00007401"/>
    </source>
</evidence>
<evidence type="ECO:0000256" key="1">
    <source>
        <dbReference type="ARBA" id="ARBA00001412"/>
    </source>
</evidence>
<accession>F5Z5J8</accession>
<dbReference type="InterPro" id="IPR023933">
    <property type="entry name" value="Glyco_hydro_2_beta_Galsidase"/>
</dbReference>
<dbReference type="GO" id="GO:0009341">
    <property type="term" value="C:beta-galactosidase complex"/>
    <property type="evidence" value="ECO:0007669"/>
    <property type="project" value="InterPro"/>
</dbReference>
<dbReference type="RefSeq" id="WP_013785843.1">
    <property type="nucleotide sequence ID" value="NC_015554.1"/>
</dbReference>
<dbReference type="KEGG" id="alt:ambt_17095"/>
<evidence type="ECO:0000256" key="6">
    <source>
        <dbReference type="ARBA" id="ARBA00022801"/>
    </source>
</evidence>
<dbReference type="PANTHER" id="PTHR46323:SF2">
    <property type="entry name" value="BETA-GALACTOSIDASE"/>
    <property type="match status" value="1"/>
</dbReference>
<evidence type="ECO:0000313" key="14">
    <source>
        <dbReference type="EMBL" id="AEF04924.1"/>
    </source>
</evidence>
<feature type="binding site" evidence="11">
    <location>
        <position position="462"/>
    </location>
    <ligand>
        <name>substrate</name>
    </ligand>
</feature>
<dbReference type="InterPro" id="IPR032312">
    <property type="entry name" value="LacZ_4"/>
</dbReference>
<dbReference type="SUPFAM" id="SSF51445">
    <property type="entry name" value="(Trans)glycosidases"/>
    <property type="match status" value="1"/>
</dbReference>
<dbReference type="InterPro" id="IPR011013">
    <property type="entry name" value="Gal_mutarotase_sf_dom"/>
</dbReference>
<feature type="region of interest" description="Disordered" evidence="12">
    <location>
        <begin position="749"/>
        <end position="769"/>
    </location>
</feature>
<dbReference type="Pfam" id="PF02837">
    <property type="entry name" value="Glyco_hydro_2_N"/>
    <property type="match status" value="1"/>
</dbReference>
<dbReference type="Gene3D" id="2.60.40.10">
    <property type="entry name" value="Immunoglobulins"/>
    <property type="match status" value="2"/>
</dbReference>
<dbReference type="SUPFAM" id="SSF49303">
    <property type="entry name" value="beta-Galactosidase/glucuronidase domain"/>
    <property type="match status" value="2"/>
</dbReference>
<evidence type="ECO:0000256" key="9">
    <source>
        <dbReference type="ARBA" id="ARBA00023295"/>
    </source>
</evidence>
<organism evidence="14 15">
    <name type="scientific">Alteromonas naphthalenivorans</name>
    <dbReference type="NCBI Taxonomy" id="715451"/>
    <lineage>
        <taxon>Bacteria</taxon>
        <taxon>Pseudomonadati</taxon>
        <taxon>Pseudomonadota</taxon>
        <taxon>Gammaproteobacteria</taxon>
        <taxon>Alteromonadales</taxon>
        <taxon>Alteromonadaceae</taxon>
        <taxon>Alteromonas/Salinimonas group</taxon>
        <taxon>Alteromonas</taxon>
    </lineage>
</organism>
<feature type="compositionally biased region" description="Polar residues" evidence="12">
    <location>
        <begin position="749"/>
        <end position="761"/>
    </location>
</feature>
<evidence type="ECO:0000256" key="12">
    <source>
        <dbReference type="SAM" id="MobiDB-lite"/>
    </source>
</evidence>
<dbReference type="InterPro" id="IPR036156">
    <property type="entry name" value="Beta-gal/glucu_dom_sf"/>
</dbReference>
<name>F5Z5J8_ALTNA</name>
<dbReference type="Gene3D" id="3.20.20.80">
    <property type="entry name" value="Glycosidases"/>
    <property type="match status" value="1"/>
</dbReference>